<evidence type="ECO:0000259" key="1">
    <source>
        <dbReference type="Pfam" id="PF13186"/>
    </source>
</evidence>
<dbReference type="AlphaFoldDB" id="A0A382U321"/>
<dbReference type="Pfam" id="PF13186">
    <property type="entry name" value="SPASM"/>
    <property type="match status" value="1"/>
</dbReference>
<dbReference type="EMBL" id="UINC01141115">
    <property type="protein sequence ID" value="SVD28663.1"/>
    <property type="molecule type" value="Genomic_DNA"/>
</dbReference>
<accession>A0A382U321</accession>
<sequence>MAPFTHIQLNPYGEINPCCIFDKRIYQKYDSLFQAFNSPENKDLRSKMIKDERIEGCEKCYRDD</sequence>
<proteinExistence type="predicted"/>
<feature type="non-terminal residue" evidence="2">
    <location>
        <position position="64"/>
    </location>
</feature>
<dbReference type="InterPro" id="IPR023885">
    <property type="entry name" value="4Fe4S-binding_SPASM_dom"/>
</dbReference>
<gene>
    <name evidence="2" type="ORF">METZ01_LOCUS381517</name>
</gene>
<dbReference type="CDD" id="cd21109">
    <property type="entry name" value="SPASM"/>
    <property type="match status" value="1"/>
</dbReference>
<dbReference type="Gene3D" id="3.20.20.70">
    <property type="entry name" value="Aldolase class I"/>
    <property type="match status" value="1"/>
</dbReference>
<protein>
    <recommendedName>
        <fullName evidence="1">4Fe4S-binding SPASM domain-containing protein</fullName>
    </recommendedName>
</protein>
<evidence type="ECO:0000313" key="2">
    <source>
        <dbReference type="EMBL" id="SVD28663.1"/>
    </source>
</evidence>
<reference evidence="2" key="1">
    <citation type="submission" date="2018-05" db="EMBL/GenBank/DDBJ databases">
        <authorList>
            <person name="Lanie J.A."/>
            <person name="Ng W.-L."/>
            <person name="Kazmierczak K.M."/>
            <person name="Andrzejewski T.M."/>
            <person name="Davidsen T.M."/>
            <person name="Wayne K.J."/>
            <person name="Tettelin H."/>
            <person name="Glass J.I."/>
            <person name="Rusch D."/>
            <person name="Podicherti R."/>
            <person name="Tsui H.-C.T."/>
            <person name="Winkler M.E."/>
        </authorList>
    </citation>
    <scope>NUCLEOTIDE SEQUENCE</scope>
</reference>
<feature type="domain" description="4Fe4S-binding SPASM" evidence="1">
    <location>
        <begin position="2"/>
        <end position="61"/>
    </location>
</feature>
<name>A0A382U321_9ZZZZ</name>
<organism evidence="2">
    <name type="scientific">marine metagenome</name>
    <dbReference type="NCBI Taxonomy" id="408172"/>
    <lineage>
        <taxon>unclassified sequences</taxon>
        <taxon>metagenomes</taxon>
        <taxon>ecological metagenomes</taxon>
    </lineage>
</organism>
<dbReference type="InterPro" id="IPR013785">
    <property type="entry name" value="Aldolase_TIM"/>
</dbReference>